<name>A0A1M5JWE0_9FLAO</name>
<sequence length="144" mass="16800">MINYKDFKNFIREVKDDNIFNIKIEICSMIDFFDGDKYLVQESIDYARQNSNFKIENHIDFPVDIELSTAEDYYAYEKGLLLDNFSQERVAKVMELYHQLPKLEVVEEEKKVTKNNTKAISDTQIVIAGVTILALALIAYKCLK</sequence>
<dbReference type="OrthoDB" id="1910031at2"/>
<accession>A0A1M5JWE0</accession>
<dbReference type="Proteomes" id="UP000184020">
    <property type="component" value="Unassembled WGS sequence"/>
</dbReference>
<gene>
    <name evidence="2" type="ORF">SAMN05444372_10637</name>
</gene>
<keyword evidence="1" id="KW-0812">Transmembrane</keyword>
<dbReference type="EMBL" id="FQWF01000006">
    <property type="protein sequence ID" value="SHG44856.1"/>
    <property type="molecule type" value="Genomic_DNA"/>
</dbReference>
<evidence type="ECO:0000313" key="3">
    <source>
        <dbReference type="Proteomes" id="UP000184020"/>
    </source>
</evidence>
<feature type="transmembrane region" description="Helical" evidence="1">
    <location>
        <begin position="125"/>
        <end position="143"/>
    </location>
</feature>
<organism evidence="2 3">
    <name type="scientific">Flavobacterium micromati</name>
    <dbReference type="NCBI Taxonomy" id="229205"/>
    <lineage>
        <taxon>Bacteria</taxon>
        <taxon>Pseudomonadati</taxon>
        <taxon>Bacteroidota</taxon>
        <taxon>Flavobacteriia</taxon>
        <taxon>Flavobacteriales</taxon>
        <taxon>Flavobacteriaceae</taxon>
        <taxon>Flavobacterium</taxon>
    </lineage>
</organism>
<dbReference type="RefSeq" id="WP_073018846.1">
    <property type="nucleotide sequence ID" value="NZ_FQWF01000006.1"/>
</dbReference>
<keyword evidence="1" id="KW-0472">Membrane</keyword>
<evidence type="ECO:0000313" key="2">
    <source>
        <dbReference type="EMBL" id="SHG44856.1"/>
    </source>
</evidence>
<keyword evidence="3" id="KW-1185">Reference proteome</keyword>
<evidence type="ECO:0000256" key="1">
    <source>
        <dbReference type="SAM" id="Phobius"/>
    </source>
</evidence>
<reference evidence="3" key="1">
    <citation type="submission" date="2016-11" db="EMBL/GenBank/DDBJ databases">
        <authorList>
            <person name="Varghese N."/>
            <person name="Submissions S."/>
        </authorList>
    </citation>
    <scope>NUCLEOTIDE SEQUENCE [LARGE SCALE GENOMIC DNA]</scope>
    <source>
        <strain evidence="3">DSM 17659</strain>
    </source>
</reference>
<dbReference type="STRING" id="229205.SAMN05444372_10637"/>
<dbReference type="AlphaFoldDB" id="A0A1M5JWE0"/>
<protein>
    <submittedName>
        <fullName evidence="2">Uncharacterized protein</fullName>
    </submittedName>
</protein>
<proteinExistence type="predicted"/>
<keyword evidence="1" id="KW-1133">Transmembrane helix</keyword>